<organism evidence="7 8">
    <name type="scientific">Clostridium acidisoli DSM 12555</name>
    <dbReference type="NCBI Taxonomy" id="1121291"/>
    <lineage>
        <taxon>Bacteria</taxon>
        <taxon>Bacillati</taxon>
        <taxon>Bacillota</taxon>
        <taxon>Clostridia</taxon>
        <taxon>Eubacteriales</taxon>
        <taxon>Clostridiaceae</taxon>
        <taxon>Clostridium</taxon>
    </lineage>
</organism>
<dbReference type="InterPro" id="IPR000412">
    <property type="entry name" value="ABC_2_transport"/>
</dbReference>
<sequence length="248" mass="27687">MNGFIKLMVYGLQRRMKDFFIIIYSVIFPIVEILLLGYLATNFFKGDSSITSNHYYTLVLIPFYLLTSIITVAFVAKDESLCKTSYRFIIAPIDNAAIVLSKVLSCTIVIWICSIIILLITRVLLGINFGSNTPIILLMFFTETLMASAIGIYLGICIKNFGTIKGILNIPLSIFGLLGGSFFPVGSLGDKFEKITYISPFTWINRGLISVVYDNNDKILIYSIGVTLIIAIMFSVLSIISFKKEAFL</sequence>
<dbReference type="GO" id="GO:0140359">
    <property type="term" value="F:ABC-type transporter activity"/>
    <property type="evidence" value="ECO:0007669"/>
    <property type="project" value="InterPro"/>
</dbReference>
<dbReference type="STRING" id="1121291.SAMN02745134_01544"/>
<evidence type="ECO:0000313" key="7">
    <source>
        <dbReference type="EMBL" id="SMC22110.1"/>
    </source>
</evidence>
<gene>
    <name evidence="7" type="ORF">SAMN02745134_01544</name>
</gene>
<dbReference type="PANTHER" id="PTHR43229:SF6">
    <property type="entry name" value="ABC-TYPE MULTIDRUG TRANSPORT SYSTEM, PERMEASE COMPONENT"/>
    <property type="match status" value="1"/>
</dbReference>
<keyword evidence="5" id="KW-0813">Transport</keyword>
<comment type="subcellular location">
    <subcellularLocation>
        <location evidence="5">Cell membrane</location>
        <topology evidence="5">Multi-pass membrane protein</topology>
    </subcellularLocation>
    <subcellularLocation>
        <location evidence="1">Membrane</location>
        <topology evidence="1">Multi-pass membrane protein</topology>
    </subcellularLocation>
</comment>
<feature type="transmembrane region" description="Helical" evidence="5">
    <location>
        <begin position="97"/>
        <end position="123"/>
    </location>
</feature>
<feature type="transmembrane region" description="Helical" evidence="5">
    <location>
        <begin position="135"/>
        <end position="154"/>
    </location>
</feature>
<dbReference type="EMBL" id="FWXH01000003">
    <property type="protein sequence ID" value="SMC22110.1"/>
    <property type="molecule type" value="Genomic_DNA"/>
</dbReference>
<feature type="transmembrane region" description="Helical" evidence="5">
    <location>
        <begin position="21"/>
        <end position="40"/>
    </location>
</feature>
<feature type="domain" description="ABC transmembrane type-2" evidence="6">
    <location>
        <begin position="20"/>
        <end position="245"/>
    </location>
</feature>
<dbReference type="InterPro" id="IPR013525">
    <property type="entry name" value="ABC2_TM"/>
</dbReference>
<reference evidence="7 8" key="1">
    <citation type="submission" date="2017-04" db="EMBL/GenBank/DDBJ databases">
        <authorList>
            <person name="Afonso C.L."/>
            <person name="Miller P.J."/>
            <person name="Scott M.A."/>
            <person name="Spackman E."/>
            <person name="Goraichik I."/>
            <person name="Dimitrov K.M."/>
            <person name="Suarez D.L."/>
            <person name="Swayne D.E."/>
        </authorList>
    </citation>
    <scope>NUCLEOTIDE SEQUENCE [LARGE SCALE GENOMIC DNA]</scope>
    <source>
        <strain evidence="7 8">DSM 12555</strain>
    </source>
</reference>
<keyword evidence="8" id="KW-1185">Reference proteome</keyword>
<dbReference type="RefSeq" id="WP_242950506.1">
    <property type="nucleotide sequence ID" value="NZ_FWXH01000003.1"/>
</dbReference>
<keyword evidence="2 5" id="KW-0812">Transmembrane</keyword>
<evidence type="ECO:0000256" key="1">
    <source>
        <dbReference type="ARBA" id="ARBA00004141"/>
    </source>
</evidence>
<dbReference type="InterPro" id="IPR051784">
    <property type="entry name" value="Nod_factor_ABC_transporter"/>
</dbReference>
<name>A0A1W1XE10_9CLOT</name>
<dbReference type="PROSITE" id="PS51012">
    <property type="entry name" value="ABC_TM2"/>
    <property type="match status" value="1"/>
</dbReference>
<feature type="transmembrane region" description="Helical" evidence="5">
    <location>
        <begin position="166"/>
        <end position="185"/>
    </location>
</feature>
<dbReference type="GO" id="GO:0043190">
    <property type="term" value="C:ATP-binding cassette (ABC) transporter complex"/>
    <property type="evidence" value="ECO:0007669"/>
    <property type="project" value="InterPro"/>
</dbReference>
<dbReference type="Pfam" id="PF01061">
    <property type="entry name" value="ABC2_membrane"/>
    <property type="match status" value="1"/>
</dbReference>
<evidence type="ECO:0000256" key="4">
    <source>
        <dbReference type="ARBA" id="ARBA00023136"/>
    </source>
</evidence>
<comment type="similarity">
    <text evidence="5">Belongs to the ABC-2 integral membrane protein family.</text>
</comment>
<accession>A0A1W1XE10</accession>
<keyword evidence="4 5" id="KW-0472">Membrane</keyword>
<protein>
    <recommendedName>
        <fullName evidence="5">Transport permease protein</fullName>
    </recommendedName>
</protein>
<proteinExistence type="inferred from homology"/>
<keyword evidence="5" id="KW-1003">Cell membrane</keyword>
<dbReference type="PANTHER" id="PTHR43229">
    <property type="entry name" value="NODULATION PROTEIN J"/>
    <property type="match status" value="1"/>
</dbReference>
<feature type="transmembrane region" description="Helical" evidence="5">
    <location>
        <begin position="55"/>
        <end position="76"/>
    </location>
</feature>
<dbReference type="Proteomes" id="UP000192468">
    <property type="component" value="Unassembled WGS sequence"/>
</dbReference>
<feature type="transmembrane region" description="Helical" evidence="5">
    <location>
        <begin position="219"/>
        <end position="242"/>
    </location>
</feature>
<evidence type="ECO:0000256" key="2">
    <source>
        <dbReference type="ARBA" id="ARBA00022692"/>
    </source>
</evidence>
<dbReference type="AlphaFoldDB" id="A0A1W1XE10"/>
<evidence type="ECO:0000259" key="6">
    <source>
        <dbReference type="PROSITE" id="PS51012"/>
    </source>
</evidence>
<keyword evidence="3 5" id="KW-1133">Transmembrane helix</keyword>
<dbReference type="PIRSF" id="PIRSF006648">
    <property type="entry name" value="DrrB"/>
    <property type="match status" value="1"/>
</dbReference>
<evidence type="ECO:0000313" key="8">
    <source>
        <dbReference type="Proteomes" id="UP000192468"/>
    </source>
</evidence>
<evidence type="ECO:0000256" key="3">
    <source>
        <dbReference type="ARBA" id="ARBA00022989"/>
    </source>
</evidence>
<evidence type="ECO:0000256" key="5">
    <source>
        <dbReference type="RuleBase" id="RU361157"/>
    </source>
</evidence>
<dbReference type="InterPro" id="IPR047817">
    <property type="entry name" value="ABC2_TM_bact-type"/>
</dbReference>